<accession>A0ABV1FEF9</accession>
<evidence type="ECO:0000256" key="1">
    <source>
        <dbReference type="ARBA" id="ARBA00006484"/>
    </source>
</evidence>
<protein>
    <submittedName>
        <fullName evidence="3">SDR family oxidoreductase</fullName>
    </submittedName>
</protein>
<dbReference type="Gene3D" id="3.40.50.720">
    <property type="entry name" value="NAD(P)-binding Rossmann-like Domain"/>
    <property type="match status" value="2"/>
</dbReference>
<dbReference type="Pfam" id="PF00106">
    <property type="entry name" value="adh_short"/>
    <property type="match status" value="1"/>
</dbReference>
<dbReference type="Proteomes" id="UP001438008">
    <property type="component" value="Unassembled WGS sequence"/>
</dbReference>
<dbReference type="InterPro" id="IPR002347">
    <property type="entry name" value="SDR_fam"/>
</dbReference>
<comment type="caution">
    <text evidence="3">The sequence shown here is derived from an EMBL/GenBank/DDBJ whole genome shotgun (WGS) entry which is preliminary data.</text>
</comment>
<dbReference type="PANTHER" id="PTHR42760:SF133">
    <property type="entry name" value="3-OXOACYL-[ACYL-CARRIER-PROTEIN] REDUCTASE"/>
    <property type="match status" value="1"/>
</dbReference>
<organism evidence="3 4">
    <name type="scientific">Laedolimicola intestinihominis</name>
    <dbReference type="NCBI Taxonomy" id="3133166"/>
    <lineage>
        <taxon>Bacteria</taxon>
        <taxon>Bacillati</taxon>
        <taxon>Bacillota</taxon>
        <taxon>Clostridia</taxon>
        <taxon>Lachnospirales</taxon>
        <taxon>Lachnospiraceae</taxon>
        <taxon>Laedolimicola</taxon>
    </lineage>
</organism>
<keyword evidence="4" id="KW-1185">Reference proteome</keyword>
<proteinExistence type="inferred from homology"/>
<comment type="similarity">
    <text evidence="1">Belongs to the short-chain dehydrogenases/reductases (SDR) family.</text>
</comment>
<dbReference type="PRINTS" id="PR00081">
    <property type="entry name" value="GDHRDH"/>
</dbReference>
<dbReference type="EMBL" id="JBBMFE010000003">
    <property type="protein sequence ID" value="MEQ2471742.1"/>
    <property type="molecule type" value="Genomic_DNA"/>
</dbReference>
<dbReference type="Pfam" id="PF13561">
    <property type="entry name" value="adh_short_C2"/>
    <property type="match status" value="1"/>
</dbReference>
<reference evidence="3 4" key="1">
    <citation type="submission" date="2024-03" db="EMBL/GenBank/DDBJ databases">
        <title>Human intestinal bacterial collection.</title>
        <authorList>
            <person name="Pauvert C."/>
            <person name="Hitch T.C.A."/>
            <person name="Clavel T."/>
        </authorList>
    </citation>
    <scope>NUCLEOTIDE SEQUENCE [LARGE SCALE GENOMIC DNA]</scope>
    <source>
        <strain evidence="3 4">CLA-AA-H132</strain>
    </source>
</reference>
<name>A0ABV1FEF9_9FIRM</name>
<dbReference type="SUPFAM" id="SSF51735">
    <property type="entry name" value="NAD(P)-binding Rossmann-fold domains"/>
    <property type="match status" value="1"/>
</dbReference>
<evidence type="ECO:0000256" key="2">
    <source>
        <dbReference type="ARBA" id="ARBA00023002"/>
    </source>
</evidence>
<keyword evidence="2" id="KW-0560">Oxidoreductase</keyword>
<dbReference type="PANTHER" id="PTHR42760">
    <property type="entry name" value="SHORT-CHAIN DEHYDROGENASES/REDUCTASES FAMILY MEMBER"/>
    <property type="match status" value="1"/>
</dbReference>
<dbReference type="RefSeq" id="WP_349163932.1">
    <property type="nucleotide sequence ID" value="NZ_JBBMFE010000003.1"/>
</dbReference>
<dbReference type="InterPro" id="IPR036291">
    <property type="entry name" value="NAD(P)-bd_dom_sf"/>
</dbReference>
<evidence type="ECO:0000313" key="4">
    <source>
        <dbReference type="Proteomes" id="UP001438008"/>
    </source>
</evidence>
<evidence type="ECO:0000313" key="3">
    <source>
        <dbReference type="EMBL" id="MEQ2471742.1"/>
    </source>
</evidence>
<gene>
    <name evidence="3" type="ORF">WMO29_04450</name>
</gene>
<sequence length="198" mass="21301">MIVLAGRNLAKMEAAKVELDELGVERHLCKTDIADRAQVQALAEFAASLGDVTQVIHTSGVSPSDTATENIIRINAAGTVNMVEAFYLVLAGGGVMINFSSVAAYTMPQTDEWSQAFEAWNEPDFYDRLLTPMHQKLIDNQPETAENQLELIPAGRWGHPYEMGALTAFLCSSGAGYINGVDILADGGQNAGVFVPQI</sequence>
<dbReference type="CDD" id="cd05233">
    <property type="entry name" value="SDR_c"/>
    <property type="match status" value="1"/>
</dbReference>